<dbReference type="Gene3D" id="2.40.50.1070">
    <property type="match status" value="1"/>
</dbReference>
<feature type="binding site" evidence="4">
    <location>
        <position position="304"/>
    </location>
    <ligand>
        <name>S-adenosyl-L-methionine</name>
        <dbReference type="ChEBI" id="CHEBI:59789"/>
    </ligand>
</feature>
<dbReference type="GO" id="GO:0032259">
    <property type="term" value="P:methylation"/>
    <property type="evidence" value="ECO:0007669"/>
    <property type="project" value="UniProtKB-KW"/>
</dbReference>
<dbReference type="PROSITE" id="PS01230">
    <property type="entry name" value="TRMA_1"/>
    <property type="match status" value="1"/>
</dbReference>
<gene>
    <name evidence="6" type="ORF">SAMN02910262_01813</name>
</gene>
<feature type="binding site" evidence="4">
    <location>
        <position position="336"/>
    </location>
    <ligand>
        <name>S-adenosyl-L-methionine</name>
        <dbReference type="ChEBI" id="CHEBI:59789"/>
    </ligand>
</feature>
<evidence type="ECO:0000256" key="1">
    <source>
        <dbReference type="ARBA" id="ARBA00022603"/>
    </source>
</evidence>
<protein>
    <submittedName>
        <fullName evidence="6">23S rRNA (Uracil-5-)-methyltransferase RumA</fullName>
    </submittedName>
</protein>
<dbReference type="RefSeq" id="WP_031473376.1">
    <property type="nucleotide sequence ID" value="NZ_FOZC01000010.1"/>
</dbReference>
<sequence>MKKGNIYDGYVEKVEFPNRGYVRVTIPEEERTPESGDTAYVWVKNVIPGQTVRFRFTKRRTGGKMEGLLHEVLKPSDLETSDVRCPHFGICGGCVYQTVPEEKQLEIKKEQVLHLLEPVCPDLHFEGIYASPDEHEYRNKMEYTFGDECKDGPFALGHHRRGGFYDIITTDQCCIVNGDFRKVLRATKEFFEKKEIPFYQKVQHTGYLRHLLVRRTANTSQLLVDLVTSTNMAKEEENALLDEYVNVLRGLDLSADLRGILHTYNDSAADVVKDEGTAVLFGEDFITEELLGLHFKISPFSFFQTNSRGAEVLYGKVREYALDGGDQAPKTIFDLYSGTGTIAQILAPVAEHVTGVEIVEEAVEAAKVNAGLNGLTNCDFIAGDVLKVVDELTEKPDLIILDPPREGIHPKAIHKIIGFGVKRMVYVSCKPTSLARDLEILQNAGYRVKKTCCVDMFPSTANIETVVLLSKGEVDSKKIRVEFSLEDMDMSEFQDGATYTQIKDYVLEHSGLKVSNLYISQIKRKCGIEVGKNYNLPKSEDSRQPLCPPEKEKAIREAFKYFGII</sequence>
<feature type="active site" evidence="5">
    <location>
        <position position="429"/>
    </location>
</feature>
<dbReference type="PANTHER" id="PTHR11061:SF30">
    <property type="entry name" value="TRNA (URACIL(54)-C(5))-METHYLTRANSFERASE"/>
    <property type="match status" value="1"/>
</dbReference>
<dbReference type="InterPro" id="IPR010280">
    <property type="entry name" value="U5_MeTrfase_fam"/>
</dbReference>
<dbReference type="Proteomes" id="UP000214760">
    <property type="component" value="Unassembled WGS sequence"/>
</dbReference>
<feature type="active site" description="Nucleophile" evidence="4">
    <location>
        <position position="429"/>
    </location>
</feature>
<dbReference type="InterPro" id="IPR030390">
    <property type="entry name" value="MeTrfase_TrmA_AS"/>
</dbReference>
<dbReference type="PANTHER" id="PTHR11061">
    <property type="entry name" value="RNA M5U METHYLTRANSFERASE"/>
    <property type="match status" value="1"/>
</dbReference>
<evidence type="ECO:0000313" key="7">
    <source>
        <dbReference type="Proteomes" id="UP000214760"/>
    </source>
</evidence>
<comment type="similarity">
    <text evidence="4">Belongs to the class I-like SAM-binding methyltransferase superfamily. RNA M5U methyltransferase family.</text>
</comment>
<evidence type="ECO:0000256" key="5">
    <source>
        <dbReference type="PROSITE-ProRule" id="PRU10015"/>
    </source>
</evidence>
<keyword evidence="1 4" id="KW-0489">Methyltransferase</keyword>
<dbReference type="NCBIfam" id="TIGR00479">
    <property type="entry name" value="rumA"/>
    <property type="match status" value="1"/>
</dbReference>
<keyword evidence="3 4" id="KW-0949">S-adenosyl-L-methionine</keyword>
<dbReference type="SUPFAM" id="SSF53335">
    <property type="entry name" value="S-adenosyl-L-methionine-dependent methyltransferases"/>
    <property type="match status" value="1"/>
</dbReference>
<evidence type="ECO:0000313" key="6">
    <source>
        <dbReference type="EMBL" id="SFR81390.1"/>
    </source>
</evidence>
<dbReference type="GO" id="GO:0008173">
    <property type="term" value="F:RNA methyltransferase activity"/>
    <property type="evidence" value="ECO:0007669"/>
    <property type="project" value="InterPro"/>
</dbReference>
<dbReference type="CDD" id="cd02440">
    <property type="entry name" value="AdoMet_MTases"/>
    <property type="match status" value="1"/>
</dbReference>
<dbReference type="Gene3D" id="3.40.50.150">
    <property type="entry name" value="Vaccinia Virus protein VP39"/>
    <property type="match status" value="1"/>
</dbReference>
<accession>A0A1I6JS82</accession>
<dbReference type="InterPro" id="IPR029063">
    <property type="entry name" value="SAM-dependent_MTases_sf"/>
</dbReference>
<feature type="binding site" evidence="4">
    <location>
        <position position="357"/>
    </location>
    <ligand>
        <name>S-adenosyl-L-methionine</name>
        <dbReference type="ChEBI" id="CHEBI:59789"/>
    </ligand>
</feature>
<keyword evidence="2 4" id="KW-0808">Transferase</keyword>
<name>A0A1I6JS82_9FIRM</name>
<organism evidence="6 7">
    <name type="scientific">[Clostridium] aminophilum</name>
    <dbReference type="NCBI Taxonomy" id="1526"/>
    <lineage>
        <taxon>Bacteria</taxon>
        <taxon>Bacillati</taxon>
        <taxon>Bacillota</taxon>
        <taxon>Clostridia</taxon>
        <taxon>Lachnospirales</taxon>
        <taxon>Lachnospiraceae</taxon>
    </lineage>
</organism>
<dbReference type="EMBL" id="FOZC01000010">
    <property type="protein sequence ID" value="SFR81390.1"/>
    <property type="molecule type" value="Genomic_DNA"/>
</dbReference>
<proteinExistence type="inferred from homology"/>
<evidence type="ECO:0000256" key="4">
    <source>
        <dbReference type="PROSITE-ProRule" id="PRU01024"/>
    </source>
</evidence>
<dbReference type="Pfam" id="PF05958">
    <property type="entry name" value="tRNA_U5-meth_tr"/>
    <property type="match status" value="1"/>
</dbReference>
<feature type="binding site" evidence="4">
    <location>
        <position position="402"/>
    </location>
    <ligand>
        <name>S-adenosyl-L-methionine</name>
        <dbReference type="ChEBI" id="CHEBI:59789"/>
    </ligand>
</feature>
<dbReference type="Gene3D" id="2.40.50.140">
    <property type="entry name" value="Nucleic acid-binding proteins"/>
    <property type="match status" value="1"/>
</dbReference>
<evidence type="ECO:0000256" key="3">
    <source>
        <dbReference type="ARBA" id="ARBA00022691"/>
    </source>
</evidence>
<reference evidence="6 7" key="1">
    <citation type="submission" date="2016-10" db="EMBL/GenBank/DDBJ databases">
        <authorList>
            <person name="de Groot N.N."/>
        </authorList>
    </citation>
    <scope>NUCLEOTIDE SEQUENCE [LARGE SCALE GENOMIC DNA]</scope>
    <source>
        <strain evidence="6 7">F</strain>
    </source>
</reference>
<dbReference type="InterPro" id="IPR012340">
    <property type="entry name" value="NA-bd_OB-fold"/>
</dbReference>
<dbReference type="PROSITE" id="PS51687">
    <property type="entry name" value="SAM_MT_RNA_M5U"/>
    <property type="match status" value="1"/>
</dbReference>
<evidence type="ECO:0000256" key="2">
    <source>
        <dbReference type="ARBA" id="ARBA00022679"/>
    </source>
</evidence>
<dbReference type="AlphaFoldDB" id="A0A1I6JS82"/>
<dbReference type="GO" id="GO:0006396">
    <property type="term" value="P:RNA processing"/>
    <property type="evidence" value="ECO:0007669"/>
    <property type="project" value="InterPro"/>
</dbReference>